<keyword evidence="3" id="KW-0136">Cellulose degradation</keyword>
<dbReference type="EC" id="3.2.1.4" evidence="11"/>
<comment type="caution">
    <text evidence="11">The sequence shown here is derived from an EMBL/GenBank/DDBJ whole genome shotgun (WGS) entry which is preliminary data.</text>
</comment>
<dbReference type="InterPro" id="IPR017853">
    <property type="entry name" value="GH"/>
</dbReference>
<dbReference type="InterPro" id="IPR001547">
    <property type="entry name" value="Glyco_hydro_5"/>
</dbReference>
<feature type="domain" description="Glycoside hydrolase family 5" evidence="10">
    <location>
        <begin position="135"/>
        <end position="427"/>
    </location>
</feature>
<dbReference type="GO" id="GO:0009986">
    <property type="term" value="C:cell surface"/>
    <property type="evidence" value="ECO:0007669"/>
    <property type="project" value="TreeGrafter"/>
</dbReference>
<feature type="compositionally biased region" description="Basic and acidic residues" evidence="8">
    <location>
        <begin position="46"/>
        <end position="66"/>
    </location>
</feature>
<dbReference type="SUPFAM" id="SSF51445">
    <property type="entry name" value="(Trans)glycosidases"/>
    <property type="match status" value="1"/>
</dbReference>
<keyword evidence="5 7" id="KW-0326">Glycosidase</keyword>
<dbReference type="EMBL" id="ABYJ02000196">
    <property type="protein sequence ID" value="EEU99549.1"/>
    <property type="molecule type" value="Genomic_DNA"/>
</dbReference>
<evidence type="ECO:0000256" key="1">
    <source>
        <dbReference type="ARBA" id="ARBA00005641"/>
    </source>
</evidence>
<dbReference type="AlphaFoldDB" id="C7GF51"/>
<name>C7GF51_9FIRM</name>
<dbReference type="Gene3D" id="3.20.20.80">
    <property type="entry name" value="Glycosidases"/>
    <property type="match status" value="1"/>
</dbReference>
<dbReference type="Proteomes" id="UP000004828">
    <property type="component" value="Unassembled WGS sequence"/>
</dbReference>
<keyword evidence="6" id="KW-0624">Polysaccharide degradation</keyword>
<evidence type="ECO:0000256" key="4">
    <source>
        <dbReference type="ARBA" id="ARBA00023277"/>
    </source>
</evidence>
<organism evidence="11 12">
    <name type="scientific">Roseburia intestinalis L1-82</name>
    <dbReference type="NCBI Taxonomy" id="536231"/>
    <lineage>
        <taxon>Bacteria</taxon>
        <taxon>Bacillati</taxon>
        <taxon>Bacillota</taxon>
        <taxon>Clostridia</taxon>
        <taxon>Lachnospirales</taxon>
        <taxon>Lachnospiraceae</taxon>
        <taxon>Roseburia</taxon>
    </lineage>
</organism>
<evidence type="ECO:0000313" key="12">
    <source>
        <dbReference type="Proteomes" id="UP000004828"/>
    </source>
</evidence>
<dbReference type="Pfam" id="PF00150">
    <property type="entry name" value="Cellulase"/>
    <property type="match status" value="1"/>
</dbReference>
<dbReference type="GO" id="GO:0008422">
    <property type="term" value="F:beta-glucosidase activity"/>
    <property type="evidence" value="ECO:0007669"/>
    <property type="project" value="TreeGrafter"/>
</dbReference>
<protein>
    <submittedName>
        <fullName evidence="11">Endoglucanase A</fullName>
        <ecNumber evidence="11">3.2.1.4</ecNumber>
    </submittedName>
</protein>
<dbReference type="PROSITE" id="PS00659">
    <property type="entry name" value="GLYCOSYL_HYDROL_F5"/>
    <property type="match status" value="1"/>
</dbReference>
<feature type="chain" id="PRO_5038717366" evidence="9">
    <location>
        <begin position="30"/>
        <end position="459"/>
    </location>
</feature>
<accession>C7GF51</accession>
<dbReference type="GO" id="GO:0008810">
    <property type="term" value="F:cellulase activity"/>
    <property type="evidence" value="ECO:0007669"/>
    <property type="project" value="UniProtKB-EC"/>
</dbReference>
<dbReference type="PROSITE" id="PS51257">
    <property type="entry name" value="PROKAR_LIPOPROTEIN"/>
    <property type="match status" value="1"/>
</dbReference>
<evidence type="ECO:0000256" key="3">
    <source>
        <dbReference type="ARBA" id="ARBA00023001"/>
    </source>
</evidence>
<evidence type="ECO:0000256" key="5">
    <source>
        <dbReference type="ARBA" id="ARBA00023295"/>
    </source>
</evidence>
<feature type="compositionally biased region" description="Acidic residues" evidence="8">
    <location>
        <begin position="67"/>
        <end position="84"/>
    </location>
</feature>
<dbReference type="InterPro" id="IPR018087">
    <property type="entry name" value="Glyco_hydro_5_CS"/>
</dbReference>
<evidence type="ECO:0000256" key="7">
    <source>
        <dbReference type="RuleBase" id="RU361153"/>
    </source>
</evidence>
<dbReference type="HOGENOM" id="CLU_018668_3_1_9"/>
<dbReference type="InterPro" id="IPR050386">
    <property type="entry name" value="Glycosyl_hydrolase_5"/>
</dbReference>
<dbReference type="PANTHER" id="PTHR31297:SF41">
    <property type="entry name" value="ENDOGLUCANASE, PUTATIVE (AFU_ORTHOLOGUE AFUA_5G01830)-RELATED"/>
    <property type="match status" value="1"/>
</dbReference>
<dbReference type="GO" id="GO:0030245">
    <property type="term" value="P:cellulose catabolic process"/>
    <property type="evidence" value="ECO:0007669"/>
    <property type="project" value="UniProtKB-KW"/>
</dbReference>
<evidence type="ECO:0000313" key="11">
    <source>
        <dbReference type="EMBL" id="EEU99549.1"/>
    </source>
</evidence>
<evidence type="ECO:0000256" key="9">
    <source>
        <dbReference type="SAM" id="SignalP"/>
    </source>
</evidence>
<gene>
    <name evidence="11" type="primary">celCCA</name>
    <name evidence="11" type="ORF">ROSINTL182_08556</name>
</gene>
<sequence length="459" mass="51801">MRIIMKLNKLGKFAALCMAGCMLLGGCGAENPADEKTVTGNAADVSAEKSETRMDSENNTTEKNDMAAEDTAAETESAETETEDSGVAIPEVVIEPKEIPDTDGMKFVRDMKIGWNLGNTFDAITNAQKEDDLSIEWSWCGEKTTKEMIDAVKAAGFKTLRLPVSWHNHVSGDHYTISEAWLDRVQEVLDYAVDDDMYVILNIHHDTDKEYCYPDKEHLEQSLSYMTFIWEQLADRFGDYDEHVIFESINEPRLVETDHEWWLDMNAAECVEAVECINEWNQNFVDVVRKTGGNNATRYLMVPGYDASADGVLNDKFVLPTDTAENEGKILVSVHAYIPYHFALQAATENESIDQFNASEKTSTNDIDQMMEKLYAKYISNEIPVVIGEFGARDKNGNLQSRVDYAAYYIAAARAYGMSCNWWDNNAFTGDGELFGLLDRKTVTWRYPKIVDALMKYAE</sequence>
<feature type="region of interest" description="Disordered" evidence="8">
    <location>
        <begin position="32"/>
        <end position="87"/>
    </location>
</feature>
<dbReference type="GO" id="GO:0005576">
    <property type="term" value="C:extracellular region"/>
    <property type="evidence" value="ECO:0007669"/>
    <property type="project" value="TreeGrafter"/>
</dbReference>
<evidence type="ECO:0000256" key="8">
    <source>
        <dbReference type="SAM" id="MobiDB-lite"/>
    </source>
</evidence>
<feature type="signal peptide" evidence="9">
    <location>
        <begin position="1"/>
        <end position="29"/>
    </location>
</feature>
<proteinExistence type="inferred from homology"/>
<keyword evidence="2 7" id="KW-0378">Hydrolase</keyword>
<evidence type="ECO:0000256" key="6">
    <source>
        <dbReference type="ARBA" id="ARBA00023326"/>
    </source>
</evidence>
<evidence type="ECO:0000256" key="2">
    <source>
        <dbReference type="ARBA" id="ARBA00022801"/>
    </source>
</evidence>
<comment type="similarity">
    <text evidence="1 7">Belongs to the glycosyl hydrolase 5 (cellulase A) family.</text>
</comment>
<reference evidence="11 12" key="1">
    <citation type="submission" date="2009-08" db="EMBL/GenBank/DDBJ databases">
        <authorList>
            <person name="Weinstock G."/>
            <person name="Sodergren E."/>
            <person name="Clifton S."/>
            <person name="Fulton L."/>
            <person name="Fulton B."/>
            <person name="Courtney L."/>
            <person name="Fronick C."/>
            <person name="Harrison M."/>
            <person name="Strong C."/>
            <person name="Farmer C."/>
            <person name="Delahaunty K."/>
            <person name="Markovic C."/>
            <person name="Hall O."/>
            <person name="Minx P."/>
            <person name="Tomlinson C."/>
            <person name="Mitreva M."/>
            <person name="Nelson J."/>
            <person name="Hou S."/>
            <person name="Wollam A."/>
            <person name="Pepin K.H."/>
            <person name="Johnson M."/>
            <person name="Bhonagiri V."/>
            <person name="Nash W.E."/>
            <person name="Warren W."/>
            <person name="Chinwalla A."/>
            <person name="Mardis E.R."/>
            <person name="Wilson R.K."/>
        </authorList>
    </citation>
    <scope>NUCLEOTIDE SEQUENCE [LARGE SCALE GENOMIC DNA]</scope>
    <source>
        <strain evidence="11 12">L1-82</strain>
    </source>
</reference>
<keyword evidence="9" id="KW-0732">Signal</keyword>
<dbReference type="PANTHER" id="PTHR31297">
    <property type="entry name" value="GLUCAN ENDO-1,6-BETA-GLUCOSIDASE B"/>
    <property type="match status" value="1"/>
</dbReference>
<keyword evidence="4" id="KW-0119">Carbohydrate metabolism</keyword>
<evidence type="ECO:0000259" key="10">
    <source>
        <dbReference type="Pfam" id="PF00150"/>
    </source>
</evidence>